<dbReference type="STRING" id="41427.A0A182JG27"/>
<evidence type="ECO:0000313" key="2">
    <source>
        <dbReference type="EnsemblMetazoa" id="AATE017430-PA.1"/>
    </source>
</evidence>
<feature type="domain" description="C2H2-type" evidence="1">
    <location>
        <begin position="236"/>
        <end position="264"/>
    </location>
</feature>
<dbReference type="EnsemblMetazoa" id="AATE017430-RA">
    <property type="protein sequence ID" value="AATE017430-PA.1"/>
    <property type="gene ID" value="AATE017430"/>
</dbReference>
<feature type="domain" description="C2H2-type" evidence="1">
    <location>
        <begin position="90"/>
        <end position="118"/>
    </location>
</feature>
<dbReference type="InterPro" id="IPR013087">
    <property type="entry name" value="Znf_C2H2_type"/>
</dbReference>
<dbReference type="SMART" id="SM00355">
    <property type="entry name" value="ZnF_C2H2"/>
    <property type="match status" value="6"/>
</dbReference>
<accession>A0A182JG27</accession>
<reference evidence="2" key="1">
    <citation type="submission" date="2022-08" db="UniProtKB">
        <authorList>
            <consortium name="EnsemblMetazoa"/>
        </authorList>
    </citation>
    <scope>IDENTIFICATION</scope>
    <source>
        <strain evidence="2">EBRO</strain>
    </source>
</reference>
<dbReference type="InterPro" id="IPR036236">
    <property type="entry name" value="Znf_C2H2_sf"/>
</dbReference>
<dbReference type="PANTHER" id="PTHR23225">
    <property type="entry name" value="ZINC FINGER PROTEIN"/>
    <property type="match status" value="1"/>
</dbReference>
<dbReference type="InterPro" id="IPR039970">
    <property type="entry name" value="TF_Grauzone"/>
</dbReference>
<dbReference type="PANTHER" id="PTHR23225:SF2">
    <property type="entry name" value="AT09679P-RELATED"/>
    <property type="match status" value="1"/>
</dbReference>
<feature type="domain" description="C2H2-type" evidence="1">
    <location>
        <begin position="175"/>
        <end position="202"/>
    </location>
</feature>
<dbReference type="SUPFAM" id="SSF57667">
    <property type="entry name" value="beta-beta-alpha zinc fingers"/>
    <property type="match status" value="2"/>
</dbReference>
<dbReference type="Pfam" id="PF00096">
    <property type="entry name" value="zf-C2H2"/>
    <property type="match status" value="2"/>
</dbReference>
<feature type="domain" description="C2H2-type" evidence="1">
    <location>
        <begin position="206"/>
        <end position="234"/>
    </location>
</feature>
<proteinExistence type="predicted"/>
<feature type="domain" description="C2H2-type" evidence="1">
    <location>
        <begin position="121"/>
        <end position="148"/>
    </location>
</feature>
<dbReference type="AlphaFoldDB" id="A0A182JG27"/>
<protein>
    <recommendedName>
        <fullName evidence="1">C2H2-type domain-containing protein</fullName>
    </recommendedName>
</protein>
<organism evidence="2">
    <name type="scientific">Anopheles atroparvus</name>
    <name type="common">European mosquito</name>
    <dbReference type="NCBI Taxonomy" id="41427"/>
    <lineage>
        <taxon>Eukaryota</taxon>
        <taxon>Metazoa</taxon>
        <taxon>Ecdysozoa</taxon>
        <taxon>Arthropoda</taxon>
        <taxon>Hexapoda</taxon>
        <taxon>Insecta</taxon>
        <taxon>Pterygota</taxon>
        <taxon>Neoptera</taxon>
        <taxon>Endopterygota</taxon>
        <taxon>Diptera</taxon>
        <taxon>Nematocera</taxon>
        <taxon>Culicoidea</taxon>
        <taxon>Culicidae</taxon>
        <taxon>Anophelinae</taxon>
        <taxon>Anopheles</taxon>
    </lineage>
</organism>
<dbReference type="Gene3D" id="3.30.160.60">
    <property type="entry name" value="Classic Zinc Finger"/>
    <property type="match status" value="3"/>
</dbReference>
<sequence length="275" mass="32388">LTAIILTAIATLCIYCVRAKLKHCRYKQQPSTKEKKAFLEYKMNEKCRLCLEKSDLEFAASICDGNIREKLEFVFQFPLLDHIAAHEGTIKCKICQKRYKSSRYLALHMMKSHSREEDRPFKCDKCHQSFHKEHLLKAHLANHLSEKCPICEKVVSSKYALKTHVTHMHGSDGNQICDVCGKEFRTKQAMERHINEHLGVEVIQKVQCHVCQRWFHGKYNLRKHIRFMHIEDGQVFRCDICQHESPNSRALLDHKKRVHVEERFESSRFNLIKTN</sequence>
<dbReference type="Pfam" id="PF13894">
    <property type="entry name" value="zf-C2H2_4"/>
    <property type="match status" value="1"/>
</dbReference>
<name>A0A182JG27_ANOAO</name>
<dbReference type="VEuPathDB" id="VectorBase:AATE017430"/>
<evidence type="ECO:0000259" key="1">
    <source>
        <dbReference type="PROSITE" id="PS50157"/>
    </source>
</evidence>
<dbReference type="PROSITE" id="PS00028">
    <property type="entry name" value="ZINC_FINGER_C2H2_1"/>
    <property type="match status" value="5"/>
</dbReference>
<dbReference type="PROSITE" id="PS50157">
    <property type="entry name" value="ZINC_FINGER_C2H2_2"/>
    <property type="match status" value="5"/>
</dbReference>
<dbReference type="GO" id="GO:0003700">
    <property type="term" value="F:DNA-binding transcription factor activity"/>
    <property type="evidence" value="ECO:0007669"/>
    <property type="project" value="InterPro"/>
</dbReference>